<keyword evidence="2" id="KW-0255">Endonuclease</keyword>
<comment type="caution">
    <text evidence="2">The sequence shown here is derived from an EMBL/GenBank/DDBJ whole genome shotgun (WGS) entry which is preliminary data.</text>
</comment>
<dbReference type="GO" id="GO:0004519">
    <property type="term" value="F:endonuclease activity"/>
    <property type="evidence" value="ECO:0007669"/>
    <property type="project" value="UniProtKB-KW"/>
</dbReference>
<dbReference type="AlphaFoldDB" id="C6R8M8"/>
<dbReference type="RefSeq" id="WP_005327661.1">
    <property type="nucleotide sequence ID" value="NZ_ACVP01000012.1"/>
</dbReference>
<dbReference type="EMBL" id="ACVP01000012">
    <property type="protein sequence ID" value="EET77748.1"/>
    <property type="molecule type" value="Genomic_DNA"/>
</dbReference>
<organism evidence="2 3">
    <name type="scientific">Corynebacterium tuberculostearicum SK141</name>
    <dbReference type="NCBI Taxonomy" id="553206"/>
    <lineage>
        <taxon>Bacteria</taxon>
        <taxon>Bacillati</taxon>
        <taxon>Actinomycetota</taxon>
        <taxon>Actinomycetes</taxon>
        <taxon>Mycobacteriales</taxon>
        <taxon>Corynebacteriaceae</taxon>
        <taxon>Corynebacterium</taxon>
    </lineage>
</organism>
<dbReference type="Pfam" id="PF01844">
    <property type="entry name" value="HNH"/>
    <property type="match status" value="1"/>
</dbReference>
<dbReference type="Gene3D" id="1.10.30.50">
    <property type="match status" value="1"/>
</dbReference>
<sequence length="398" mass="44663">MFYTSGDLILDAYYIVNDPNDPLAVKATEIRKQDYLFWNEVKPDLEEDFDISCHTLSTRTGLSERRTRDITMALYRLAELPLTKALQETYYFLDFSRLITIDAVLSKLGDIPTEILERIDQELARYLTPTKPGQVLPSNTNVRRKLNGLIAVEDPHPNEDKEPNAGNDSYFTYHSFGGKAGLAVEFDEATMLAIDEHVSKAAEEHNLTKAEALAKLILGEIESRTKVVLHMYRAHDQEAAPAFIRGFGWVSPETADSLCPTQTRDMDRAKVKESESYVTPPLIGAYVEGRDGVCRWPGCNRPAENCQKDHRIDHAQGGKTAGSNLASLCQHHHNIKTDGGAFYIMDPHTGDIVWLFEDGRWEYDEPQGPLAPKNKNWALTVGQAIAARRAAAKERNDS</sequence>
<dbReference type="GO" id="GO:0003676">
    <property type="term" value="F:nucleic acid binding"/>
    <property type="evidence" value="ECO:0007669"/>
    <property type="project" value="InterPro"/>
</dbReference>
<gene>
    <name evidence="2" type="ORF">CORTU0001_1987</name>
</gene>
<proteinExistence type="predicted"/>
<protein>
    <submittedName>
        <fullName evidence="2">HNH endonuclease domain protein</fullName>
    </submittedName>
</protein>
<feature type="domain" description="HNH nuclease" evidence="1">
    <location>
        <begin position="282"/>
        <end position="334"/>
    </location>
</feature>
<evidence type="ECO:0000313" key="2">
    <source>
        <dbReference type="EMBL" id="EET77748.1"/>
    </source>
</evidence>
<keyword evidence="2" id="KW-0378">Hydrolase</keyword>
<dbReference type="CDD" id="cd00085">
    <property type="entry name" value="HNHc"/>
    <property type="match status" value="1"/>
</dbReference>
<dbReference type="GO" id="GO:0008270">
    <property type="term" value="F:zinc ion binding"/>
    <property type="evidence" value="ECO:0007669"/>
    <property type="project" value="InterPro"/>
</dbReference>
<evidence type="ECO:0000313" key="3">
    <source>
        <dbReference type="Proteomes" id="UP000004384"/>
    </source>
</evidence>
<evidence type="ECO:0000259" key="1">
    <source>
        <dbReference type="SMART" id="SM00507"/>
    </source>
</evidence>
<name>C6R8M8_9CORY</name>
<dbReference type="InterPro" id="IPR002711">
    <property type="entry name" value="HNH"/>
</dbReference>
<reference evidence="2 3" key="1">
    <citation type="submission" date="2009-06" db="EMBL/GenBank/DDBJ databases">
        <authorList>
            <person name="Dodson R."/>
            <person name="Sebastian Y."/>
            <person name="Madupu R."/>
            <person name="Durkin A.S."/>
            <person name="Torralba M."/>
            <person name="Methe B."/>
            <person name="Sutton G.G."/>
            <person name="Strausberg R.L."/>
            <person name="Nelson K.E."/>
        </authorList>
    </citation>
    <scope>NUCLEOTIDE SEQUENCE [LARGE SCALE GENOMIC DNA]</scope>
    <source>
        <strain evidence="2 3">SK141</strain>
    </source>
</reference>
<dbReference type="Proteomes" id="UP000004384">
    <property type="component" value="Unassembled WGS sequence"/>
</dbReference>
<keyword evidence="2" id="KW-0540">Nuclease</keyword>
<dbReference type="InterPro" id="IPR003615">
    <property type="entry name" value="HNH_nuc"/>
</dbReference>
<accession>C6R8M8</accession>
<dbReference type="SMART" id="SM00507">
    <property type="entry name" value="HNHc"/>
    <property type="match status" value="1"/>
</dbReference>